<keyword evidence="3" id="KW-0449">Lipoprotein</keyword>
<evidence type="ECO:0000256" key="1">
    <source>
        <dbReference type="ARBA" id="ARBA00022481"/>
    </source>
</evidence>
<dbReference type="Gene3D" id="3.30.70.100">
    <property type="match status" value="1"/>
</dbReference>
<organism evidence="8 9">
    <name type="scientific">Lupinus luteus</name>
    <name type="common">European yellow lupine</name>
    <dbReference type="NCBI Taxonomy" id="3873"/>
    <lineage>
        <taxon>Eukaryota</taxon>
        <taxon>Viridiplantae</taxon>
        <taxon>Streptophyta</taxon>
        <taxon>Embryophyta</taxon>
        <taxon>Tracheophyta</taxon>
        <taxon>Spermatophyta</taxon>
        <taxon>Magnoliopsida</taxon>
        <taxon>eudicotyledons</taxon>
        <taxon>Gunneridae</taxon>
        <taxon>Pentapetalae</taxon>
        <taxon>rosids</taxon>
        <taxon>fabids</taxon>
        <taxon>Fabales</taxon>
        <taxon>Fabaceae</taxon>
        <taxon>Papilionoideae</taxon>
        <taxon>50 kb inversion clade</taxon>
        <taxon>genistoids sensu lato</taxon>
        <taxon>core genistoids</taxon>
        <taxon>Genisteae</taxon>
        <taxon>Lupinus</taxon>
    </lineage>
</organism>
<keyword evidence="9" id="KW-1185">Reference proteome</keyword>
<dbReference type="PANTHER" id="PTHR45868:SF69">
    <property type="entry name" value="HEAVY METAL-ASSOCIATED ISOPRENYLATED PLANT PROTEIN 35"/>
    <property type="match status" value="1"/>
</dbReference>
<evidence type="ECO:0000313" key="8">
    <source>
        <dbReference type="EMBL" id="CAL0300100.1"/>
    </source>
</evidence>
<keyword evidence="1" id="KW-0488">Methylation</keyword>
<dbReference type="InterPro" id="IPR036163">
    <property type="entry name" value="HMA_dom_sf"/>
</dbReference>
<evidence type="ECO:0000313" key="9">
    <source>
        <dbReference type="Proteomes" id="UP001497480"/>
    </source>
</evidence>
<feature type="compositionally biased region" description="Basic residues" evidence="6">
    <location>
        <begin position="218"/>
        <end position="227"/>
    </location>
</feature>
<evidence type="ECO:0000256" key="6">
    <source>
        <dbReference type="SAM" id="MobiDB-lite"/>
    </source>
</evidence>
<feature type="region of interest" description="Disordered" evidence="6">
    <location>
        <begin position="332"/>
        <end position="375"/>
    </location>
</feature>
<evidence type="ECO:0000256" key="3">
    <source>
        <dbReference type="ARBA" id="ARBA00023288"/>
    </source>
</evidence>
<accession>A0AAV1VSW9</accession>
<dbReference type="EMBL" id="CAXHTB010000001">
    <property type="protein sequence ID" value="CAL0300100.1"/>
    <property type="molecule type" value="Genomic_DNA"/>
</dbReference>
<reference evidence="8 9" key="1">
    <citation type="submission" date="2024-03" db="EMBL/GenBank/DDBJ databases">
        <authorList>
            <person name="Martinez-Hernandez J."/>
        </authorList>
    </citation>
    <scope>NUCLEOTIDE SEQUENCE [LARGE SCALE GENOMIC DNA]</scope>
</reference>
<evidence type="ECO:0000256" key="5">
    <source>
        <dbReference type="ARBA" id="ARBA00024045"/>
    </source>
</evidence>
<dbReference type="GO" id="GO:0046872">
    <property type="term" value="F:metal ion binding"/>
    <property type="evidence" value="ECO:0007669"/>
    <property type="project" value="UniProtKB-KW"/>
</dbReference>
<keyword evidence="2" id="KW-0479">Metal-binding</keyword>
<evidence type="ECO:0000256" key="2">
    <source>
        <dbReference type="ARBA" id="ARBA00022723"/>
    </source>
</evidence>
<protein>
    <recommendedName>
        <fullName evidence="7">HMA domain-containing protein</fullName>
    </recommendedName>
</protein>
<dbReference type="Pfam" id="PF00403">
    <property type="entry name" value="HMA"/>
    <property type="match status" value="1"/>
</dbReference>
<feature type="domain" description="HMA" evidence="7">
    <location>
        <begin position="24"/>
        <end position="88"/>
    </location>
</feature>
<sequence>MAATEVPKGEAKEVVEEYVEPLMCKTCVLKVSIHCEACKRKVKKILQKIDGVYNINIDLRQQKVVVTGNVDSETLIKKLISKTGKLAELWPEKPESKKKKQPKPEKQQQSDAESGEENGEEKETVKVMVQEEATAKNTEGNINVKQQQPGGEGCVTGKPGVQFQEPKPELRQTVTVLTGNQPPPGTEKKVSIAVQVPNENEQASSAPATVAPGGSSGGKKKKKKKSKSAAASGGVTVEHSADVPVTTGGPGNQSQVNPVHHGLGGPGSVPMFPHPANESPPRHHMYHQYPPHYYAPPPPVYTVSYNQAYPSSNSYGASYYTPPVPYSYAHVVSPEGGNEMEGPPPYVYETESYTSQQPDSFELFSEENPNACSVM</sequence>
<comment type="similarity">
    <text evidence="5">Belongs to the HIPP family.</text>
</comment>
<evidence type="ECO:0000256" key="4">
    <source>
        <dbReference type="ARBA" id="ARBA00023289"/>
    </source>
</evidence>
<evidence type="ECO:0000259" key="7">
    <source>
        <dbReference type="PROSITE" id="PS50846"/>
    </source>
</evidence>
<proteinExistence type="inferred from homology"/>
<dbReference type="Proteomes" id="UP001497480">
    <property type="component" value="Unassembled WGS sequence"/>
</dbReference>
<dbReference type="SUPFAM" id="SSF55008">
    <property type="entry name" value="HMA, heavy metal-associated domain"/>
    <property type="match status" value="1"/>
</dbReference>
<gene>
    <name evidence="8" type="ORF">LLUT_LOCUS1160</name>
</gene>
<dbReference type="CDD" id="cd00371">
    <property type="entry name" value="HMA"/>
    <property type="match status" value="1"/>
</dbReference>
<name>A0AAV1VSW9_LUPLU</name>
<feature type="compositionally biased region" description="Polar residues" evidence="6">
    <location>
        <begin position="135"/>
        <end position="149"/>
    </location>
</feature>
<keyword evidence="4" id="KW-0636">Prenylation</keyword>
<feature type="compositionally biased region" description="Polar residues" evidence="6">
    <location>
        <begin position="197"/>
        <end position="207"/>
    </location>
</feature>
<dbReference type="InterPro" id="IPR006121">
    <property type="entry name" value="HMA_dom"/>
</dbReference>
<comment type="caution">
    <text evidence="8">The sequence shown here is derived from an EMBL/GenBank/DDBJ whole genome shotgun (WGS) entry which is preliminary data.</text>
</comment>
<dbReference type="PROSITE" id="PS50846">
    <property type="entry name" value="HMA_2"/>
    <property type="match status" value="1"/>
</dbReference>
<feature type="region of interest" description="Disordered" evidence="6">
    <location>
        <begin position="90"/>
        <end position="284"/>
    </location>
</feature>
<dbReference type="PANTHER" id="PTHR45868">
    <property type="entry name" value="HEAVY METAL-ASSOCIATED ISOPRENYLATED PLANT PROTEIN 33-RELATED"/>
    <property type="match status" value="1"/>
</dbReference>
<dbReference type="AlphaFoldDB" id="A0AAV1VSW9"/>